<sequence>MSDLVETAVEAGNFQTLVKAVAAANLVETLKSSAPGSYTVFAPTDEAFAKLPEGTLDSLLQNDIPKLKRILLYHVVFGDVRSDDLVQIDEAQTVEGSVLAIESPNGKLMVNDANILKTDILTDNGVIHEIDKVLIPGIIAGE</sequence>
<dbReference type="Pfam" id="PF02469">
    <property type="entry name" value="Fasciclin"/>
    <property type="match status" value="1"/>
</dbReference>
<dbReference type="SMART" id="SM00554">
    <property type="entry name" value="FAS1"/>
    <property type="match status" value="1"/>
</dbReference>
<evidence type="ECO:0000259" key="1">
    <source>
        <dbReference type="PROSITE" id="PS50213"/>
    </source>
</evidence>
<dbReference type="GO" id="GO:0005615">
    <property type="term" value="C:extracellular space"/>
    <property type="evidence" value="ECO:0007669"/>
    <property type="project" value="TreeGrafter"/>
</dbReference>
<dbReference type="SUPFAM" id="SSF82153">
    <property type="entry name" value="FAS1 domain"/>
    <property type="match status" value="1"/>
</dbReference>
<dbReference type="PANTHER" id="PTHR10900">
    <property type="entry name" value="PERIOSTIN-RELATED"/>
    <property type="match status" value="1"/>
</dbReference>
<dbReference type="PANTHER" id="PTHR10900:SF77">
    <property type="entry name" value="FI19380P1"/>
    <property type="match status" value="1"/>
</dbReference>
<dbReference type="Proteomes" id="UP000667802">
    <property type="component" value="Unassembled WGS sequence"/>
</dbReference>
<comment type="caution">
    <text evidence="2">The sequence shown here is derived from an EMBL/GenBank/DDBJ whole genome shotgun (WGS) entry which is preliminary data.</text>
</comment>
<keyword evidence="3" id="KW-1185">Reference proteome</keyword>
<dbReference type="InterPro" id="IPR000782">
    <property type="entry name" value="FAS1_domain"/>
</dbReference>
<reference evidence="3" key="1">
    <citation type="journal article" date="2021" name="Science">
        <title>Hunting the eagle killer: A cyanobacterial neurotoxin causes vacuolar myelinopathy.</title>
        <authorList>
            <person name="Breinlinger S."/>
            <person name="Phillips T.J."/>
            <person name="Haram B.N."/>
            <person name="Mares J."/>
            <person name="Martinez Yerena J.A."/>
            <person name="Hrouzek P."/>
            <person name="Sobotka R."/>
            <person name="Henderson W.M."/>
            <person name="Schmieder P."/>
            <person name="Williams S.M."/>
            <person name="Lauderdale J.D."/>
            <person name="Wilde H.D."/>
            <person name="Gerrin W."/>
            <person name="Kust A."/>
            <person name="Washington J.W."/>
            <person name="Wagner C."/>
            <person name="Geier B."/>
            <person name="Liebeke M."/>
            <person name="Enke H."/>
            <person name="Niedermeyer T.H.J."/>
            <person name="Wilde S.B."/>
        </authorList>
    </citation>
    <scope>NUCLEOTIDE SEQUENCE [LARGE SCALE GENOMIC DNA]</scope>
    <source>
        <strain evidence="3">Thurmond2011</strain>
    </source>
</reference>
<protein>
    <submittedName>
        <fullName evidence="2">Fasciclin domain-containing protein</fullName>
    </submittedName>
</protein>
<dbReference type="Gene3D" id="2.30.180.10">
    <property type="entry name" value="FAS1 domain"/>
    <property type="match status" value="1"/>
</dbReference>
<dbReference type="EMBL" id="JAALHA020000017">
    <property type="protein sequence ID" value="MDR9898335.1"/>
    <property type="molecule type" value="Genomic_DNA"/>
</dbReference>
<gene>
    <name evidence="2" type="ORF">G7B40_027800</name>
</gene>
<proteinExistence type="predicted"/>
<feature type="domain" description="FAS1" evidence="1">
    <location>
        <begin position="1"/>
        <end position="134"/>
    </location>
</feature>
<dbReference type="PROSITE" id="PS50213">
    <property type="entry name" value="FAS1"/>
    <property type="match status" value="1"/>
</dbReference>
<accession>A0AAP5IFZ7</accession>
<dbReference type="AlphaFoldDB" id="A0AAP5IFZ7"/>
<organism evidence="2 3">
    <name type="scientific">Aetokthonos hydrillicola Thurmond2011</name>
    <dbReference type="NCBI Taxonomy" id="2712845"/>
    <lineage>
        <taxon>Bacteria</taxon>
        <taxon>Bacillati</taxon>
        <taxon>Cyanobacteriota</taxon>
        <taxon>Cyanophyceae</taxon>
        <taxon>Nostocales</taxon>
        <taxon>Hapalosiphonaceae</taxon>
        <taxon>Aetokthonos</taxon>
    </lineage>
</organism>
<dbReference type="InterPro" id="IPR036378">
    <property type="entry name" value="FAS1_dom_sf"/>
</dbReference>
<dbReference type="InterPro" id="IPR050904">
    <property type="entry name" value="Adhesion/Biosynth-related"/>
</dbReference>
<dbReference type="FunFam" id="2.30.180.10:FF:000019">
    <property type="entry name" value="Cell surface lipoprotein"/>
    <property type="match status" value="1"/>
</dbReference>
<evidence type="ECO:0000313" key="2">
    <source>
        <dbReference type="EMBL" id="MDR9898335.1"/>
    </source>
</evidence>
<dbReference type="RefSeq" id="WP_208349648.1">
    <property type="nucleotide sequence ID" value="NZ_JAALHA020000017.1"/>
</dbReference>
<name>A0AAP5IFZ7_9CYAN</name>
<evidence type="ECO:0000313" key="3">
    <source>
        <dbReference type="Proteomes" id="UP000667802"/>
    </source>
</evidence>